<name>X6N8K0_RETFI</name>
<accession>X6N8K0</accession>
<reference evidence="1 2" key="1">
    <citation type="journal article" date="2013" name="Curr. Biol.">
        <title>The Genome of the Foraminiferan Reticulomyxa filosa.</title>
        <authorList>
            <person name="Glockner G."/>
            <person name="Hulsmann N."/>
            <person name="Schleicher M."/>
            <person name="Noegel A.A."/>
            <person name="Eichinger L."/>
            <person name="Gallinger C."/>
            <person name="Pawlowski J."/>
            <person name="Sierra R."/>
            <person name="Euteneuer U."/>
            <person name="Pillet L."/>
            <person name="Moustafa A."/>
            <person name="Platzer M."/>
            <person name="Groth M."/>
            <person name="Szafranski K."/>
            <person name="Schliwa M."/>
        </authorList>
    </citation>
    <scope>NUCLEOTIDE SEQUENCE [LARGE SCALE GENOMIC DNA]</scope>
</reference>
<protein>
    <submittedName>
        <fullName evidence="1">Uncharacterized protein</fullName>
    </submittedName>
</protein>
<sequence>MTAQLWYWTYVYNIKKKEMIYVQFFFFFLLHCVFAEDAEQWADEHDIDIEIEPAEAVRAGRTIPQFLLAHRTYHPDLDQSKMLKDEAGEFPLLDLKLWNQIHIPFEPAIDEKVYKVKGYGGSVLDNRLFLRMLYEYITADEGVLEIQTRTSKKKKKKRNNNN</sequence>
<organism evidence="1 2">
    <name type="scientific">Reticulomyxa filosa</name>
    <dbReference type="NCBI Taxonomy" id="46433"/>
    <lineage>
        <taxon>Eukaryota</taxon>
        <taxon>Sar</taxon>
        <taxon>Rhizaria</taxon>
        <taxon>Retaria</taxon>
        <taxon>Foraminifera</taxon>
        <taxon>Monothalamids</taxon>
        <taxon>Reticulomyxidae</taxon>
        <taxon>Reticulomyxa</taxon>
    </lineage>
</organism>
<dbReference type="Proteomes" id="UP000023152">
    <property type="component" value="Unassembled WGS sequence"/>
</dbReference>
<comment type="caution">
    <text evidence="1">The sequence shown here is derived from an EMBL/GenBank/DDBJ whole genome shotgun (WGS) entry which is preliminary data.</text>
</comment>
<dbReference type="AlphaFoldDB" id="X6N8K0"/>
<proteinExistence type="predicted"/>
<gene>
    <name evidence="1" type="ORF">RFI_15126</name>
</gene>
<evidence type="ECO:0000313" key="1">
    <source>
        <dbReference type="EMBL" id="ETO22074.1"/>
    </source>
</evidence>
<dbReference type="EMBL" id="ASPP01011054">
    <property type="protein sequence ID" value="ETO22074.1"/>
    <property type="molecule type" value="Genomic_DNA"/>
</dbReference>
<evidence type="ECO:0000313" key="2">
    <source>
        <dbReference type="Proteomes" id="UP000023152"/>
    </source>
</evidence>
<keyword evidence="2" id="KW-1185">Reference proteome</keyword>